<gene>
    <name evidence="2" type="ORF">RchiOBHm_Chr4g0437761</name>
</gene>
<dbReference type="InterPro" id="IPR012337">
    <property type="entry name" value="RNaseH-like_sf"/>
</dbReference>
<dbReference type="PANTHER" id="PTHR47723:SF19">
    <property type="entry name" value="POLYNUCLEOTIDYL TRANSFERASE, RIBONUCLEASE H-LIKE SUPERFAMILY PROTEIN"/>
    <property type="match status" value="1"/>
</dbReference>
<dbReference type="InterPro" id="IPR036397">
    <property type="entry name" value="RNaseH_sf"/>
</dbReference>
<accession>A0A2P6R2K8</accession>
<sequence>MNCDGSVFPGRAEVGVGAVFRDNTGRFVGAVGQRLSFNVPPRTAELFAIKIGLEFALEKGWSALVVECDCLEVVNLLSKEEECMSEDGVVAWEVQRLLVRFQHARIVFGPREVNRAAHMVAQHVARVEGRFCWLGVGPPWLMQVIDDDGPITSSGRRDGWCGDSSTTLISSV</sequence>
<dbReference type="EMBL" id="PDCK01000042">
    <property type="protein sequence ID" value="PRQ40599.1"/>
    <property type="molecule type" value="Genomic_DNA"/>
</dbReference>
<name>A0A2P6R2K8_ROSCH</name>
<dbReference type="GO" id="GO:0003676">
    <property type="term" value="F:nucleic acid binding"/>
    <property type="evidence" value="ECO:0007669"/>
    <property type="project" value="InterPro"/>
</dbReference>
<dbReference type="Pfam" id="PF13456">
    <property type="entry name" value="RVT_3"/>
    <property type="match status" value="1"/>
</dbReference>
<dbReference type="OMA" id="VQDIKML"/>
<dbReference type="GO" id="GO:0004523">
    <property type="term" value="F:RNA-DNA hybrid ribonuclease activity"/>
    <property type="evidence" value="ECO:0007669"/>
    <property type="project" value="InterPro"/>
</dbReference>
<dbReference type="PANTHER" id="PTHR47723">
    <property type="entry name" value="OS05G0353850 PROTEIN"/>
    <property type="match status" value="1"/>
</dbReference>
<proteinExistence type="predicted"/>
<keyword evidence="3" id="KW-1185">Reference proteome</keyword>
<organism evidence="2 3">
    <name type="scientific">Rosa chinensis</name>
    <name type="common">China rose</name>
    <dbReference type="NCBI Taxonomy" id="74649"/>
    <lineage>
        <taxon>Eukaryota</taxon>
        <taxon>Viridiplantae</taxon>
        <taxon>Streptophyta</taxon>
        <taxon>Embryophyta</taxon>
        <taxon>Tracheophyta</taxon>
        <taxon>Spermatophyta</taxon>
        <taxon>Magnoliopsida</taxon>
        <taxon>eudicotyledons</taxon>
        <taxon>Gunneridae</taxon>
        <taxon>Pentapetalae</taxon>
        <taxon>rosids</taxon>
        <taxon>fabids</taxon>
        <taxon>Rosales</taxon>
        <taxon>Rosaceae</taxon>
        <taxon>Rosoideae</taxon>
        <taxon>Rosoideae incertae sedis</taxon>
        <taxon>Rosa</taxon>
    </lineage>
</organism>
<reference evidence="2 3" key="1">
    <citation type="journal article" date="2018" name="Nat. Genet.">
        <title>The Rosa genome provides new insights in the design of modern roses.</title>
        <authorList>
            <person name="Bendahmane M."/>
        </authorList>
    </citation>
    <scope>NUCLEOTIDE SEQUENCE [LARGE SCALE GENOMIC DNA]</scope>
    <source>
        <strain evidence="3">cv. Old Blush</strain>
    </source>
</reference>
<comment type="caution">
    <text evidence="2">The sequence shown here is derived from an EMBL/GenBank/DDBJ whole genome shotgun (WGS) entry which is preliminary data.</text>
</comment>
<dbReference type="InterPro" id="IPR044730">
    <property type="entry name" value="RNase_H-like_dom_plant"/>
</dbReference>
<dbReference type="Proteomes" id="UP000238479">
    <property type="component" value="Chromosome 4"/>
</dbReference>
<dbReference type="InterPro" id="IPR002156">
    <property type="entry name" value="RNaseH_domain"/>
</dbReference>
<protein>
    <submittedName>
        <fullName evidence="2">Putative ribonuclease H-like domain-containing protein</fullName>
    </submittedName>
</protein>
<dbReference type="InterPro" id="IPR053151">
    <property type="entry name" value="RNase_H-like"/>
</dbReference>
<dbReference type="SUPFAM" id="SSF53098">
    <property type="entry name" value="Ribonuclease H-like"/>
    <property type="match status" value="1"/>
</dbReference>
<dbReference type="AlphaFoldDB" id="A0A2P6R2K8"/>
<feature type="domain" description="RNase H type-1" evidence="1">
    <location>
        <begin position="2"/>
        <end position="123"/>
    </location>
</feature>
<evidence type="ECO:0000313" key="3">
    <source>
        <dbReference type="Proteomes" id="UP000238479"/>
    </source>
</evidence>
<dbReference type="Gramene" id="PRQ40599">
    <property type="protein sequence ID" value="PRQ40599"/>
    <property type="gene ID" value="RchiOBHm_Chr4g0437761"/>
</dbReference>
<evidence type="ECO:0000313" key="2">
    <source>
        <dbReference type="EMBL" id="PRQ40599.1"/>
    </source>
</evidence>
<dbReference type="CDD" id="cd06222">
    <property type="entry name" value="RNase_H_like"/>
    <property type="match status" value="1"/>
</dbReference>
<evidence type="ECO:0000259" key="1">
    <source>
        <dbReference type="Pfam" id="PF13456"/>
    </source>
</evidence>
<dbReference type="Gene3D" id="3.30.420.10">
    <property type="entry name" value="Ribonuclease H-like superfamily/Ribonuclease H"/>
    <property type="match status" value="1"/>
</dbReference>